<accession>A0A8K0GLG1</accession>
<comment type="caution">
    <text evidence="2">The sequence shown here is derived from an EMBL/GenBank/DDBJ whole genome shotgun (WGS) entry which is preliminary data.</text>
</comment>
<gene>
    <name evidence="2" type="ORF">ILUMI_00225</name>
</gene>
<sequence>MEGLNILIERMNNNMIKGFQEMKKEIKKKEEKWEKEKADLEKKMGNLETKVEMLEKRNKNSTVITGLVTDVNTKESVENFIQTKLGVNPNIKTAYKIGNKERRRAIQ</sequence>
<evidence type="ECO:0000313" key="2">
    <source>
        <dbReference type="EMBL" id="KAF2905952.1"/>
    </source>
</evidence>
<name>A0A8K0GLG1_IGNLU</name>
<proteinExistence type="predicted"/>
<dbReference type="EMBL" id="VTPC01000394">
    <property type="protein sequence ID" value="KAF2905952.1"/>
    <property type="molecule type" value="Genomic_DNA"/>
</dbReference>
<dbReference type="Gene3D" id="6.10.250.3150">
    <property type="match status" value="1"/>
</dbReference>
<organism evidence="2 3">
    <name type="scientific">Ignelater luminosus</name>
    <name type="common">Cucubano</name>
    <name type="synonym">Pyrophorus luminosus</name>
    <dbReference type="NCBI Taxonomy" id="2038154"/>
    <lineage>
        <taxon>Eukaryota</taxon>
        <taxon>Metazoa</taxon>
        <taxon>Ecdysozoa</taxon>
        <taxon>Arthropoda</taxon>
        <taxon>Hexapoda</taxon>
        <taxon>Insecta</taxon>
        <taxon>Pterygota</taxon>
        <taxon>Neoptera</taxon>
        <taxon>Endopterygota</taxon>
        <taxon>Coleoptera</taxon>
        <taxon>Polyphaga</taxon>
        <taxon>Elateriformia</taxon>
        <taxon>Elateroidea</taxon>
        <taxon>Elateridae</taxon>
        <taxon>Agrypninae</taxon>
        <taxon>Pyrophorini</taxon>
        <taxon>Ignelater</taxon>
    </lineage>
</organism>
<evidence type="ECO:0000256" key="1">
    <source>
        <dbReference type="SAM" id="Coils"/>
    </source>
</evidence>
<keyword evidence="3" id="KW-1185">Reference proteome</keyword>
<evidence type="ECO:0000313" key="3">
    <source>
        <dbReference type="Proteomes" id="UP000801492"/>
    </source>
</evidence>
<keyword evidence="1" id="KW-0175">Coiled coil</keyword>
<dbReference type="AlphaFoldDB" id="A0A8K0GLG1"/>
<reference evidence="2" key="1">
    <citation type="submission" date="2019-08" db="EMBL/GenBank/DDBJ databases">
        <title>The genome of the North American firefly Photinus pyralis.</title>
        <authorList>
            <consortium name="Photinus pyralis genome working group"/>
            <person name="Fallon T.R."/>
            <person name="Sander Lower S.E."/>
            <person name="Weng J.-K."/>
        </authorList>
    </citation>
    <scope>NUCLEOTIDE SEQUENCE</scope>
    <source>
        <strain evidence="2">TRF0915ILg1</strain>
        <tissue evidence="2">Whole body</tissue>
    </source>
</reference>
<protein>
    <submittedName>
        <fullName evidence="2">Uncharacterized protein</fullName>
    </submittedName>
</protein>
<feature type="coiled-coil region" evidence="1">
    <location>
        <begin position="12"/>
        <end position="57"/>
    </location>
</feature>
<dbReference type="Proteomes" id="UP000801492">
    <property type="component" value="Unassembled WGS sequence"/>
</dbReference>